<dbReference type="PROSITE" id="PS50928">
    <property type="entry name" value="ABC_TM1"/>
    <property type="match status" value="1"/>
</dbReference>
<dbReference type="Pfam" id="PF00528">
    <property type="entry name" value="BPD_transp_1"/>
    <property type="match status" value="1"/>
</dbReference>
<dbReference type="NCBIfam" id="TIGR00974">
    <property type="entry name" value="3a0107s02c"/>
    <property type="match status" value="1"/>
</dbReference>
<dbReference type="InterPro" id="IPR005672">
    <property type="entry name" value="Phosphate_PstA"/>
</dbReference>
<dbReference type="CDD" id="cd06261">
    <property type="entry name" value="TM_PBP2"/>
    <property type="match status" value="1"/>
</dbReference>
<comment type="similarity">
    <text evidence="2">Belongs to the binding-protein-dependent transport system permease family. CysTW subfamily.</text>
</comment>
<dbReference type="GO" id="GO:0035435">
    <property type="term" value="P:phosphate ion transmembrane transport"/>
    <property type="evidence" value="ECO:0007669"/>
    <property type="project" value="InterPro"/>
</dbReference>
<evidence type="ECO:0000256" key="6">
    <source>
        <dbReference type="ARBA" id="ARBA00022692"/>
    </source>
</evidence>
<dbReference type="PANTHER" id="PTHR42922">
    <property type="entry name" value="PHOSPHATE TRANSPORT SYSTEM PERMEASE PROTEIN PSTA"/>
    <property type="match status" value="1"/>
</dbReference>
<reference evidence="11" key="1">
    <citation type="submission" date="2019-08" db="EMBL/GenBank/DDBJ databases">
        <authorList>
            <person name="Kucharzyk K."/>
            <person name="Murdoch R.W."/>
            <person name="Higgins S."/>
            <person name="Loffler F."/>
        </authorList>
    </citation>
    <scope>NUCLEOTIDE SEQUENCE</scope>
</reference>
<name>A0A644YP75_9ZZZZ</name>
<evidence type="ECO:0000259" key="10">
    <source>
        <dbReference type="PROSITE" id="PS50928"/>
    </source>
</evidence>
<feature type="transmembrane region" description="Helical" evidence="9">
    <location>
        <begin position="263"/>
        <end position="284"/>
    </location>
</feature>
<dbReference type="SUPFAM" id="SSF161098">
    <property type="entry name" value="MetI-like"/>
    <property type="match status" value="1"/>
</dbReference>
<evidence type="ECO:0000256" key="8">
    <source>
        <dbReference type="ARBA" id="ARBA00023136"/>
    </source>
</evidence>
<keyword evidence="3" id="KW-0813">Transport</keyword>
<evidence type="ECO:0000256" key="5">
    <source>
        <dbReference type="ARBA" id="ARBA00022592"/>
    </source>
</evidence>
<evidence type="ECO:0000256" key="4">
    <source>
        <dbReference type="ARBA" id="ARBA00022475"/>
    </source>
</evidence>
<dbReference type="Gene3D" id="1.10.3720.10">
    <property type="entry name" value="MetI-like"/>
    <property type="match status" value="1"/>
</dbReference>
<dbReference type="AlphaFoldDB" id="A0A644YP75"/>
<evidence type="ECO:0000313" key="11">
    <source>
        <dbReference type="EMBL" id="MPM30109.1"/>
    </source>
</evidence>
<feature type="transmembrane region" description="Helical" evidence="9">
    <location>
        <begin position="182"/>
        <end position="208"/>
    </location>
</feature>
<sequence length="372" mass="39716">MSAIDVKPPQEANNNYTYRSAQVHLTAGQLPKRTDVALFVVAVCVSAALLALMGSFNFAGALVLGVVIFLITIYALSFAVEGRRRAANRLARYVIFGAFILALIPLVSLLAEVTSRGLSRFDLDFFTMSKRNIVGEGGGASHAISGTLIVTGIAALVSVPIGLLTAIFLVEYGRGWVKRTITFLVDVMTGIPSIVAGLFAYGLFAVLLSPGSKSGLAGAIALSVLMIPYVVRSSEEIIRLVPDKLREASYALGVTRWRTIVKVVLPTSISGIVSGVILAIARVIGETAPLLVTMGYTDSLVTNPLPSGGANNVNPMTSLPVFVYYEYTRPGQPQDAFFNRAWTGALVLVLIVMLLNIIGRIVAKKFAPKINR</sequence>
<feature type="domain" description="ABC transmembrane type-1" evidence="10">
    <location>
        <begin position="144"/>
        <end position="359"/>
    </location>
</feature>
<evidence type="ECO:0000256" key="2">
    <source>
        <dbReference type="ARBA" id="ARBA00007069"/>
    </source>
</evidence>
<feature type="transmembrane region" description="Helical" evidence="9">
    <location>
        <begin position="36"/>
        <end position="53"/>
    </location>
</feature>
<keyword evidence="8 9" id="KW-0472">Membrane</keyword>
<dbReference type="GO" id="GO:0005315">
    <property type="term" value="F:phosphate transmembrane transporter activity"/>
    <property type="evidence" value="ECO:0007669"/>
    <property type="project" value="InterPro"/>
</dbReference>
<evidence type="ECO:0000256" key="3">
    <source>
        <dbReference type="ARBA" id="ARBA00022448"/>
    </source>
</evidence>
<keyword evidence="7 9" id="KW-1133">Transmembrane helix</keyword>
<organism evidence="11">
    <name type="scientific">bioreactor metagenome</name>
    <dbReference type="NCBI Taxonomy" id="1076179"/>
    <lineage>
        <taxon>unclassified sequences</taxon>
        <taxon>metagenomes</taxon>
        <taxon>ecological metagenomes</taxon>
    </lineage>
</organism>
<feature type="transmembrane region" description="Helical" evidence="9">
    <location>
        <begin position="90"/>
        <end position="111"/>
    </location>
</feature>
<gene>
    <name evidence="11" type="ORF">SDC9_76652</name>
</gene>
<evidence type="ECO:0000256" key="7">
    <source>
        <dbReference type="ARBA" id="ARBA00022989"/>
    </source>
</evidence>
<protein>
    <recommendedName>
        <fullName evidence="10">ABC transmembrane type-1 domain-containing protein</fullName>
    </recommendedName>
</protein>
<dbReference type="InterPro" id="IPR035906">
    <property type="entry name" value="MetI-like_sf"/>
</dbReference>
<dbReference type="EMBL" id="VSSQ01005698">
    <property type="protein sequence ID" value="MPM30109.1"/>
    <property type="molecule type" value="Genomic_DNA"/>
</dbReference>
<keyword evidence="4" id="KW-1003">Cell membrane</keyword>
<accession>A0A644YP75</accession>
<feature type="transmembrane region" description="Helical" evidence="9">
    <location>
        <begin position="148"/>
        <end position="170"/>
    </location>
</feature>
<comment type="subcellular location">
    <subcellularLocation>
        <location evidence="1">Cell membrane</location>
        <topology evidence="1">Multi-pass membrane protein</topology>
    </subcellularLocation>
</comment>
<comment type="caution">
    <text evidence="11">The sequence shown here is derived from an EMBL/GenBank/DDBJ whole genome shotgun (WGS) entry which is preliminary data.</text>
</comment>
<evidence type="ECO:0000256" key="9">
    <source>
        <dbReference type="SAM" id="Phobius"/>
    </source>
</evidence>
<proteinExistence type="inferred from homology"/>
<keyword evidence="6 9" id="KW-0812">Transmembrane</keyword>
<dbReference type="GO" id="GO:0005886">
    <property type="term" value="C:plasma membrane"/>
    <property type="evidence" value="ECO:0007669"/>
    <property type="project" value="UniProtKB-SubCell"/>
</dbReference>
<dbReference type="PANTHER" id="PTHR42922:SF1">
    <property type="entry name" value="PHOSPHATE TRANSPORT SYSTEM PERMEASE PROTEIN PSTA"/>
    <property type="match status" value="1"/>
</dbReference>
<feature type="transmembrane region" description="Helical" evidence="9">
    <location>
        <begin position="341"/>
        <end position="363"/>
    </location>
</feature>
<dbReference type="InterPro" id="IPR000515">
    <property type="entry name" value="MetI-like"/>
</dbReference>
<evidence type="ECO:0000256" key="1">
    <source>
        <dbReference type="ARBA" id="ARBA00004651"/>
    </source>
</evidence>
<feature type="transmembrane region" description="Helical" evidence="9">
    <location>
        <begin position="59"/>
        <end position="78"/>
    </location>
</feature>
<keyword evidence="5" id="KW-0592">Phosphate transport</keyword>
<dbReference type="InterPro" id="IPR051408">
    <property type="entry name" value="Phosphate_transprt_permease"/>
</dbReference>
<feature type="transmembrane region" description="Helical" evidence="9">
    <location>
        <begin position="214"/>
        <end position="231"/>
    </location>
</feature>